<dbReference type="Gene3D" id="3.40.50.1110">
    <property type="entry name" value="SGNH hydrolase"/>
    <property type="match status" value="1"/>
</dbReference>
<accession>A0ABT2A6C6</accession>
<dbReference type="InterPro" id="IPR006311">
    <property type="entry name" value="TAT_signal"/>
</dbReference>
<dbReference type="EMBL" id="JANUGX010000011">
    <property type="protein sequence ID" value="MCS0589742.1"/>
    <property type="molecule type" value="Genomic_DNA"/>
</dbReference>
<feature type="domain" description="SGNH hydrolase-type esterase" evidence="1">
    <location>
        <begin position="272"/>
        <end position="479"/>
    </location>
</feature>
<dbReference type="SUPFAM" id="SSF52266">
    <property type="entry name" value="SGNH hydrolase"/>
    <property type="match status" value="1"/>
</dbReference>
<evidence type="ECO:0000259" key="1">
    <source>
        <dbReference type="Pfam" id="PF13472"/>
    </source>
</evidence>
<keyword evidence="3" id="KW-1185">Reference proteome</keyword>
<sequence>MLNSNWKGRLGAWIASIRVSHAVNGGRRRGLLAAVGLAAGLAAGLTATVPANADDAAYKGHGNSKWAASWTTSIQSAYVLPTTPQGASVPGFDPQPDLSIPLPNATVNGAVNQSMRMIVKPDLWGRTVRIRFSNVFGTKPVTFSHAAVGLQSYQANLVPGTSVDLRFRGNRSITIPAGQQVYSDPVELPFVSATQPQALEGRNLAISFAVEGSSGPMSHHGTAFTTSYISAQGSGDKVSAEDDVAYPYSTTSWFFVSEVDVLAPRDTLVVVAFGDSITDGTFSTLNGNDRWSNVMSRQLHRRLGNRVSVVNQGIGGNAVVANLTGQPATQRVQRDVISVAGVDTVVWMEGINDLGGGQLTPEPIIPGYRQVVSSLHAAGIKVIGATLTSSYVPNGQVPSNSPLAAASATLAEQYGNAQTDAYRRTLNNFILTSGLFDGTADFAAVTTDPRTGTLYAPYVPNSEGSAGDYLHPNRAGYQAMGVTAAQAVFRLLRSGNQQAAAQQP</sequence>
<evidence type="ECO:0000313" key="3">
    <source>
        <dbReference type="Proteomes" id="UP001205560"/>
    </source>
</evidence>
<comment type="caution">
    <text evidence="2">The sequence shown here is derived from an EMBL/GenBank/DDBJ whole genome shotgun (WGS) entry which is preliminary data.</text>
</comment>
<dbReference type="PROSITE" id="PS51318">
    <property type="entry name" value="TAT"/>
    <property type="match status" value="1"/>
</dbReference>
<organism evidence="2 3">
    <name type="scientific">Massilia norwichensis</name>
    <dbReference type="NCBI Taxonomy" id="1442366"/>
    <lineage>
        <taxon>Bacteria</taxon>
        <taxon>Pseudomonadati</taxon>
        <taxon>Pseudomonadota</taxon>
        <taxon>Betaproteobacteria</taxon>
        <taxon>Burkholderiales</taxon>
        <taxon>Oxalobacteraceae</taxon>
        <taxon>Telluria group</taxon>
        <taxon>Massilia</taxon>
    </lineage>
</organism>
<dbReference type="InterPro" id="IPR013830">
    <property type="entry name" value="SGNH_hydro"/>
</dbReference>
<name>A0ABT2A6C6_9BURK</name>
<gene>
    <name evidence="2" type="ORF">NX782_11065</name>
</gene>
<reference evidence="2 3" key="1">
    <citation type="submission" date="2022-08" db="EMBL/GenBank/DDBJ databases">
        <title>Reclassification of Massilia species as members of the genera Telluria, Duganella, Pseudoduganella, Mokoshia gen. nov. and Zemynaea gen. nov. using orthogonal and non-orthogonal genome-based approaches.</title>
        <authorList>
            <person name="Bowman J.P."/>
        </authorList>
    </citation>
    <scope>NUCLEOTIDE SEQUENCE [LARGE SCALE GENOMIC DNA]</scope>
    <source>
        <strain evidence="2 3">LMG 28164</strain>
    </source>
</reference>
<evidence type="ECO:0000313" key="2">
    <source>
        <dbReference type="EMBL" id="MCS0589742.1"/>
    </source>
</evidence>
<dbReference type="PANTHER" id="PTHR43784">
    <property type="entry name" value="GDSL-LIKE LIPASE/ACYLHYDROLASE, PUTATIVE (AFU_ORTHOLOGUE AFUA_2G00820)-RELATED"/>
    <property type="match status" value="1"/>
</dbReference>
<protein>
    <submittedName>
        <fullName evidence="2">GDSL-type esterase/lipase family protein</fullName>
    </submittedName>
</protein>
<dbReference type="RefSeq" id="WP_258845506.1">
    <property type="nucleotide sequence ID" value="NZ_JANUGX010000011.1"/>
</dbReference>
<dbReference type="PANTHER" id="PTHR43784:SF2">
    <property type="entry name" value="GDSL-LIKE LIPASE_ACYLHYDROLASE, PUTATIVE (AFU_ORTHOLOGUE AFUA_2G00820)-RELATED"/>
    <property type="match status" value="1"/>
</dbReference>
<dbReference type="InterPro" id="IPR036514">
    <property type="entry name" value="SGNH_hydro_sf"/>
</dbReference>
<dbReference type="Pfam" id="PF13472">
    <property type="entry name" value="Lipase_GDSL_2"/>
    <property type="match status" value="1"/>
</dbReference>
<dbReference type="Proteomes" id="UP001205560">
    <property type="component" value="Unassembled WGS sequence"/>
</dbReference>
<proteinExistence type="predicted"/>
<dbReference type="InterPro" id="IPR053140">
    <property type="entry name" value="GDSL_Rv0518-like"/>
</dbReference>